<evidence type="ECO:0000256" key="4">
    <source>
        <dbReference type="ARBA" id="ARBA00022553"/>
    </source>
</evidence>
<feature type="compositionally biased region" description="Basic and acidic residues" evidence="11">
    <location>
        <begin position="8"/>
        <end position="17"/>
    </location>
</feature>
<dbReference type="EC" id="2.7.13.3" evidence="3"/>
<dbReference type="Gene3D" id="1.10.287.130">
    <property type="match status" value="1"/>
</dbReference>
<keyword evidence="7 15" id="KW-0418">Kinase</keyword>
<evidence type="ECO:0000256" key="7">
    <source>
        <dbReference type="ARBA" id="ARBA00022777"/>
    </source>
</evidence>
<dbReference type="PROSITE" id="PS50109">
    <property type="entry name" value="HIS_KIN"/>
    <property type="match status" value="1"/>
</dbReference>
<dbReference type="PROSITE" id="PS50885">
    <property type="entry name" value="HAMP"/>
    <property type="match status" value="1"/>
</dbReference>
<evidence type="ECO:0000256" key="9">
    <source>
        <dbReference type="ARBA" id="ARBA00023012"/>
    </source>
</evidence>
<evidence type="ECO:0000256" key="6">
    <source>
        <dbReference type="ARBA" id="ARBA00022692"/>
    </source>
</evidence>
<keyword evidence="5" id="KW-0808">Transferase</keyword>
<evidence type="ECO:0000313" key="16">
    <source>
        <dbReference type="Proteomes" id="UP000541109"/>
    </source>
</evidence>
<evidence type="ECO:0000256" key="5">
    <source>
        <dbReference type="ARBA" id="ARBA00022679"/>
    </source>
</evidence>
<dbReference type="AlphaFoldDB" id="A0A839AB10"/>
<dbReference type="InterPro" id="IPR036890">
    <property type="entry name" value="HATPase_C_sf"/>
</dbReference>
<feature type="region of interest" description="Disordered" evidence="11">
    <location>
        <begin position="1"/>
        <end position="21"/>
    </location>
</feature>
<dbReference type="EMBL" id="JACFXV010000043">
    <property type="protein sequence ID" value="MBA5776376.1"/>
    <property type="molecule type" value="Genomic_DNA"/>
</dbReference>
<keyword evidence="8 12" id="KW-1133">Transmembrane helix</keyword>
<feature type="transmembrane region" description="Helical" evidence="12">
    <location>
        <begin position="35"/>
        <end position="58"/>
    </location>
</feature>
<evidence type="ECO:0000256" key="8">
    <source>
        <dbReference type="ARBA" id="ARBA00022989"/>
    </source>
</evidence>
<dbReference type="Pfam" id="PF02518">
    <property type="entry name" value="HATPase_c"/>
    <property type="match status" value="1"/>
</dbReference>
<organism evidence="15 16">
    <name type="scientific">Stappia albiluteola</name>
    <dbReference type="NCBI Taxonomy" id="2758565"/>
    <lineage>
        <taxon>Bacteria</taxon>
        <taxon>Pseudomonadati</taxon>
        <taxon>Pseudomonadota</taxon>
        <taxon>Alphaproteobacteria</taxon>
        <taxon>Hyphomicrobiales</taxon>
        <taxon>Stappiaceae</taxon>
        <taxon>Stappia</taxon>
    </lineage>
</organism>
<accession>A0A839AB10</accession>
<reference evidence="15 16" key="1">
    <citation type="submission" date="2020-07" db="EMBL/GenBank/DDBJ databases">
        <title>Stappia sp., F7233, whole genome shotgun sequencing project.</title>
        <authorList>
            <person name="Jiang S."/>
            <person name="Liu Z.W."/>
            <person name="Du Z.J."/>
        </authorList>
    </citation>
    <scope>NUCLEOTIDE SEQUENCE [LARGE SCALE GENOMIC DNA]</scope>
    <source>
        <strain evidence="15 16">F7233</strain>
    </source>
</reference>
<comment type="catalytic activity">
    <reaction evidence="1">
        <text>ATP + protein L-histidine = ADP + protein N-phospho-L-histidine.</text>
        <dbReference type="EC" id="2.7.13.3"/>
    </reaction>
</comment>
<evidence type="ECO:0000259" key="14">
    <source>
        <dbReference type="PROSITE" id="PS50885"/>
    </source>
</evidence>
<keyword evidence="9" id="KW-0902">Two-component regulatory system</keyword>
<feature type="domain" description="Histidine kinase" evidence="13">
    <location>
        <begin position="270"/>
        <end position="476"/>
    </location>
</feature>
<evidence type="ECO:0000256" key="12">
    <source>
        <dbReference type="SAM" id="Phobius"/>
    </source>
</evidence>
<keyword evidence="16" id="KW-1185">Reference proteome</keyword>
<evidence type="ECO:0000256" key="10">
    <source>
        <dbReference type="ARBA" id="ARBA00023136"/>
    </source>
</evidence>
<evidence type="ECO:0000256" key="11">
    <source>
        <dbReference type="SAM" id="MobiDB-lite"/>
    </source>
</evidence>
<dbReference type="PRINTS" id="PR00344">
    <property type="entry name" value="BCTRLSENSOR"/>
</dbReference>
<dbReference type="PANTHER" id="PTHR45436">
    <property type="entry name" value="SENSOR HISTIDINE KINASE YKOH"/>
    <property type="match status" value="1"/>
</dbReference>
<protein>
    <recommendedName>
        <fullName evidence="3">histidine kinase</fullName>
        <ecNumber evidence="3">2.7.13.3</ecNumber>
    </recommendedName>
</protein>
<dbReference type="InterPro" id="IPR036097">
    <property type="entry name" value="HisK_dim/P_sf"/>
</dbReference>
<dbReference type="PANTHER" id="PTHR45436:SF5">
    <property type="entry name" value="SENSOR HISTIDINE KINASE TRCS"/>
    <property type="match status" value="1"/>
</dbReference>
<dbReference type="Proteomes" id="UP000541109">
    <property type="component" value="Unassembled WGS sequence"/>
</dbReference>
<dbReference type="Gene3D" id="3.30.565.10">
    <property type="entry name" value="Histidine kinase-like ATPase, C-terminal domain"/>
    <property type="match status" value="1"/>
</dbReference>
<keyword evidence="10 12" id="KW-0472">Membrane</keyword>
<comment type="subcellular location">
    <subcellularLocation>
        <location evidence="2">Membrane</location>
    </subcellularLocation>
</comment>
<proteinExistence type="predicted"/>
<evidence type="ECO:0000256" key="1">
    <source>
        <dbReference type="ARBA" id="ARBA00000085"/>
    </source>
</evidence>
<dbReference type="InterPro" id="IPR004358">
    <property type="entry name" value="Sig_transdc_His_kin-like_C"/>
</dbReference>
<dbReference type="GO" id="GO:0000155">
    <property type="term" value="F:phosphorelay sensor kinase activity"/>
    <property type="evidence" value="ECO:0007669"/>
    <property type="project" value="InterPro"/>
</dbReference>
<dbReference type="SUPFAM" id="SSF55874">
    <property type="entry name" value="ATPase domain of HSP90 chaperone/DNA topoisomerase II/histidine kinase"/>
    <property type="match status" value="1"/>
</dbReference>
<feature type="transmembrane region" description="Helical" evidence="12">
    <location>
        <begin position="187"/>
        <end position="208"/>
    </location>
</feature>
<dbReference type="InterPro" id="IPR050428">
    <property type="entry name" value="TCS_sensor_his_kinase"/>
</dbReference>
<sequence length="480" mass="51464">MAQTEADTGPRTDDRAVSARSVNANGGRRSLAGRLITVATLWSVVALAVAGFILVALYRQASERGFDDRLDLHLKAIIGAMAGGEPGKPNPPENLGEPRFELPVSGWYWLIADDRTGEVVHASLSLLGDALALPEIPPSGVFNGTIEGPEGEELRVAERRIVFGQEEIYRIAVAGGTDELRDQITAFAGQVALTLTIFGLGLVGAIFLQVRVGLRPLRDLRASVAAVRNGDAESVEEDLPRELQPLAVELNDLIHSNREIVERARTHVGNLAHALKTPLSVITNEARSSPGPLADKVAEQAAVMRTQVDHHLERARMAAQRRVIGVSAEMEPVVASLVRAMAKIYRDRNIAFSVDVPHGIRFRGEKQDLEELVGNLLDNACKWTRSRVDVSVQPMPGSDRGRDLVAIEIADDGPGLTEGERKEAVKRGRRLDETVPGTGLGLSIVADISAIYGGRLELHPAPAGGLLARLVLPAAQAAGS</sequence>
<dbReference type="SUPFAM" id="SSF47384">
    <property type="entry name" value="Homodimeric domain of signal transducing histidine kinase"/>
    <property type="match status" value="1"/>
</dbReference>
<dbReference type="InterPro" id="IPR003660">
    <property type="entry name" value="HAMP_dom"/>
</dbReference>
<evidence type="ECO:0000256" key="3">
    <source>
        <dbReference type="ARBA" id="ARBA00012438"/>
    </source>
</evidence>
<evidence type="ECO:0000256" key="2">
    <source>
        <dbReference type="ARBA" id="ARBA00004370"/>
    </source>
</evidence>
<keyword evidence="6 12" id="KW-0812">Transmembrane</keyword>
<dbReference type="InterPro" id="IPR003594">
    <property type="entry name" value="HATPase_dom"/>
</dbReference>
<feature type="domain" description="HAMP" evidence="14">
    <location>
        <begin position="211"/>
        <end position="262"/>
    </location>
</feature>
<dbReference type="SMART" id="SM00387">
    <property type="entry name" value="HATPase_c"/>
    <property type="match status" value="1"/>
</dbReference>
<evidence type="ECO:0000259" key="13">
    <source>
        <dbReference type="PROSITE" id="PS50109"/>
    </source>
</evidence>
<dbReference type="InterPro" id="IPR005467">
    <property type="entry name" value="His_kinase_dom"/>
</dbReference>
<gene>
    <name evidence="15" type="ORF">H2509_04460</name>
</gene>
<dbReference type="RefSeq" id="WP_182162730.1">
    <property type="nucleotide sequence ID" value="NZ_JACFXV010000043.1"/>
</dbReference>
<name>A0A839AB10_9HYPH</name>
<dbReference type="GO" id="GO:0005886">
    <property type="term" value="C:plasma membrane"/>
    <property type="evidence" value="ECO:0007669"/>
    <property type="project" value="TreeGrafter"/>
</dbReference>
<comment type="caution">
    <text evidence="15">The sequence shown here is derived from an EMBL/GenBank/DDBJ whole genome shotgun (WGS) entry which is preliminary data.</text>
</comment>
<evidence type="ECO:0000313" key="15">
    <source>
        <dbReference type="EMBL" id="MBA5776376.1"/>
    </source>
</evidence>
<keyword evidence="4" id="KW-0597">Phosphoprotein</keyword>